<evidence type="ECO:0000256" key="3">
    <source>
        <dbReference type="ARBA" id="ARBA00023015"/>
    </source>
</evidence>
<dbReference type="GO" id="GO:0005829">
    <property type="term" value="C:cytosol"/>
    <property type="evidence" value="ECO:0007669"/>
    <property type="project" value="TreeGrafter"/>
</dbReference>
<organism evidence="9 10">
    <name type="scientific">Candidatus Dojkabacteria bacterium</name>
    <dbReference type="NCBI Taxonomy" id="2099670"/>
    <lineage>
        <taxon>Bacteria</taxon>
        <taxon>Candidatus Dojkabacteria</taxon>
    </lineage>
</organism>
<dbReference type="Proteomes" id="UP000748332">
    <property type="component" value="Unassembled WGS sequence"/>
</dbReference>
<keyword evidence="3 6" id="KW-0805">Transcription regulation</keyword>
<evidence type="ECO:0000256" key="5">
    <source>
        <dbReference type="ARBA" id="ARBA00023163"/>
    </source>
</evidence>
<dbReference type="InterPro" id="IPR017856">
    <property type="entry name" value="Integrase-like_N"/>
</dbReference>
<evidence type="ECO:0000313" key="9">
    <source>
        <dbReference type="EMBL" id="MCA9374943.1"/>
    </source>
</evidence>
<feature type="domain" description="TACO1/YebC-like second and third" evidence="7">
    <location>
        <begin position="83"/>
        <end position="262"/>
    </location>
</feature>
<dbReference type="AlphaFoldDB" id="A0A955KVB8"/>
<dbReference type="Pfam" id="PF20772">
    <property type="entry name" value="TACO1_YebC_N"/>
    <property type="match status" value="1"/>
</dbReference>
<comment type="caution">
    <text evidence="9">The sequence shown here is derived from an EMBL/GenBank/DDBJ whole genome shotgun (WGS) entry which is preliminary data.</text>
</comment>
<dbReference type="PANTHER" id="PTHR12532">
    <property type="entry name" value="TRANSLATIONAL ACTIVATOR OF CYTOCHROME C OXIDASE 1"/>
    <property type="match status" value="1"/>
</dbReference>
<accession>A0A955KVB8</accession>
<keyword evidence="4 6" id="KW-0238">DNA-binding</keyword>
<sequence>MSGHSKWSKIRHKKGIKDAKRGKLFSKMAQQITIAARDGGGDPDANFSLRLLVDKAKSASMPADNIKRAIDRGIGKGEGGQLENALYEAYGPGKASMIVEAVTDNKNRTVAELRKLFSDSGGNLAESGSVSWNFDQRGLVIVESAKLKKSDKYGEPDIHVPEDPEETMLQLIEIPGVVDVDTIDYEEEDSAEERVHLQLITQAQDLISVRDQVHNLGYIVKDAELTWIPRSYKEVSPESREKLHNFLERLDEVEDVHNIWMDVKLD</sequence>
<dbReference type="NCBIfam" id="NF001030">
    <property type="entry name" value="PRK00110.1"/>
    <property type="match status" value="1"/>
</dbReference>
<evidence type="ECO:0000256" key="6">
    <source>
        <dbReference type="HAMAP-Rule" id="MF_00693"/>
    </source>
</evidence>
<dbReference type="InterPro" id="IPR026564">
    <property type="entry name" value="Transcrip_reg_TACO1-like_dom3"/>
</dbReference>
<dbReference type="EMBL" id="JAGQLM010000050">
    <property type="protein sequence ID" value="MCA9374943.1"/>
    <property type="molecule type" value="Genomic_DNA"/>
</dbReference>
<dbReference type="Gene3D" id="1.10.10.200">
    <property type="match status" value="1"/>
</dbReference>
<dbReference type="InterPro" id="IPR049083">
    <property type="entry name" value="TACO1_YebC_N"/>
</dbReference>
<evidence type="ECO:0000259" key="8">
    <source>
        <dbReference type="Pfam" id="PF20772"/>
    </source>
</evidence>
<evidence type="ECO:0000259" key="7">
    <source>
        <dbReference type="Pfam" id="PF01709"/>
    </source>
</evidence>
<protein>
    <recommendedName>
        <fullName evidence="6">Probable transcriptional regulatory protein KC622_01285</fullName>
    </recommendedName>
</protein>
<comment type="similarity">
    <text evidence="1 6">Belongs to the TACO1 family.</text>
</comment>
<dbReference type="HAMAP" id="MF_00693">
    <property type="entry name" value="Transcrip_reg_TACO1"/>
    <property type="match status" value="1"/>
</dbReference>
<name>A0A955KVB8_9BACT</name>
<comment type="subcellular location">
    <subcellularLocation>
        <location evidence="6">Cytoplasm</location>
    </subcellularLocation>
</comment>
<dbReference type="GO" id="GO:0006355">
    <property type="term" value="P:regulation of DNA-templated transcription"/>
    <property type="evidence" value="ECO:0007669"/>
    <property type="project" value="UniProtKB-UniRule"/>
</dbReference>
<keyword evidence="5 6" id="KW-0804">Transcription</keyword>
<dbReference type="Pfam" id="PF01709">
    <property type="entry name" value="Transcrip_reg"/>
    <property type="match status" value="1"/>
</dbReference>
<gene>
    <name evidence="9" type="ORF">KC622_01285</name>
</gene>
<dbReference type="InterPro" id="IPR029072">
    <property type="entry name" value="YebC-like"/>
</dbReference>
<evidence type="ECO:0000313" key="10">
    <source>
        <dbReference type="Proteomes" id="UP000748332"/>
    </source>
</evidence>
<dbReference type="GO" id="GO:0003677">
    <property type="term" value="F:DNA binding"/>
    <property type="evidence" value="ECO:0007669"/>
    <property type="project" value="UniProtKB-UniRule"/>
</dbReference>
<evidence type="ECO:0000256" key="4">
    <source>
        <dbReference type="ARBA" id="ARBA00023125"/>
    </source>
</evidence>
<reference evidence="9" key="1">
    <citation type="submission" date="2020-04" db="EMBL/GenBank/DDBJ databases">
        <authorList>
            <person name="Zhang T."/>
        </authorList>
    </citation>
    <scope>NUCLEOTIDE SEQUENCE</scope>
    <source>
        <strain evidence="9">HKST-UBA16</strain>
    </source>
</reference>
<dbReference type="InterPro" id="IPR048300">
    <property type="entry name" value="TACO1_YebC-like_2nd/3rd_dom"/>
</dbReference>
<evidence type="ECO:0000256" key="2">
    <source>
        <dbReference type="ARBA" id="ARBA00022490"/>
    </source>
</evidence>
<dbReference type="Gene3D" id="3.30.70.980">
    <property type="match status" value="2"/>
</dbReference>
<proteinExistence type="inferred from homology"/>
<dbReference type="FunFam" id="1.10.10.200:FF:000002">
    <property type="entry name" value="Probable transcriptional regulatory protein CLM62_37755"/>
    <property type="match status" value="1"/>
</dbReference>
<feature type="domain" description="TACO1/YebC-like N-terminal" evidence="8">
    <location>
        <begin position="5"/>
        <end position="76"/>
    </location>
</feature>
<dbReference type="NCBIfam" id="TIGR01033">
    <property type="entry name" value="YebC/PmpR family DNA-binding transcriptional regulator"/>
    <property type="match status" value="1"/>
</dbReference>
<dbReference type="SUPFAM" id="SSF75625">
    <property type="entry name" value="YebC-like"/>
    <property type="match status" value="1"/>
</dbReference>
<dbReference type="InterPro" id="IPR002876">
    <property type="entry name" value="Transcrip_reg_TACO1-like"/>
</dbReference>
<keyword evidence="2 6" id="KW-0963">Cytoplasm</keyword>
<reference evidence="9" key="2">
    <citation type="journal article" date="2021" name="Microbiome">
        <title>Successional dynamics and alternative stable states in a saline activated sludge microbial community over 9 years.</title>
        <authorList>
            <person name="Wang Y."/>
            <person name="Ye J."/>
            <person name="Ju F."/>
            <person name="Liu L."/>
            <person name="Boyd J.A."/>
            <person name="Deng Y."/>
            <person name="Parks D.H."/>
            <person name="Jiang X."/>
            <person name="Yin X."/>
            <person name="Woodcroft B.J."/>
            <person name="Tyson G.W."/>
            <person name="Hugenholtz P."/>
            <person name="Polz M.F."/>
            <person name="Zhang T."/>
        </authorList>
    </citation>
    <scope>NUCLEOTIDE SEQUENCE</scope>
    <source>
        <strain evidence="9">HKST-UBA16</strain>
    </source>
</reference>
<dbReference type="PANTHER" id="PTHR12532:SF6">
    <property type="entry name" value="TRANSCRIPTIONAL REGULATORY PROTEIN YEBC-RELATED"/>
    <property type="match status" value="1"/>
</dbReference>
<dbReference type="NCBIfam" id="NF009044">
    <property type="entry name" value="PRK12378.1"/>
    <property type="match status" value="1"/>
</dbReference>
<evidence type="ECO:0000256" key="1">
    <source>
        <dbReference type="ARBA" id="ARBA00008724"/>
    </source>
</evidence>